<gene>
    <name evidence="2" type="ORF">ElyMa_005750900</name>
</gene>
<evidence type="ECO:0000313" key="3">
    <source>
        <dbReference type="Proteomes" id="UP000762676"/>
    </source>
</evidence>
<protein>
    <submittedName>
        <fullName evidence="2">Uncharacterized protein</fullName>
    </submittedName>
</protein>
<sequence length="123" mass="13759">MRLSLEYTSADSWRSAPHKQRMVVTIGDARLGFKPVFDAEDSALDHRRRDKICNDFAAYGNRGDCYRTAWLPTQPQDTIVSQVNLLKGIFIVGVTGCGRSERSSSVRARVTRQVHTVQSETGS</sequence>
<evidence type="ECO:0000256" key="1">
    <source>
        <dbReference type="SAM" id="MobiDB-lite"/>
    </source>
</evidence>
<proteinExistence type="predicted"/>
<feature type="region of interest" description="Disordered" evidence="1">
    <location>
        <begin position="101"/>
        <end position="123"/>
    </location>
</feature>
<reference evidence="2 3" key="1">
    <citation type="journal article" date="2021" name="Elife">
        <title>Chloroplast acquisition without the gene transfer in kleptoplastic sea slugs, Plakobranchus ocellatus.</title>
        <authorList>
            <person name="Maeda T."/>
            <person name="Takahashi S."/>
            <person name="Yoshida T."/>
            <person name="Shimamura S."/>
            <person name="Takaki Y."/>
            <person name="Nagai Y."/>
            <person name="Toyoda A."/>
            <person name="Suzuki Y."/>
            <person name="Arimoto A."/>
            <person name="Ishii H."/>
            <person name="Satoh N."/>
            <person name="Nishiyama T."/>
            <person name="Hasebe M."/>
            <person name="Maruyama T."/>
            <person name="Minagawa J."/>
            <person name="Obokata J."/>
            <person name="Shigenobu S."/>
        </authorList>
    </citation>
    <scope>NUCLEOTIDE SEQUENCE [LARGE SCALE GENOMIC DNA]</scope>
</reference>
<name>A0AAV4FNG2_9GAST</name>
<organism evidence="2 3">
    <name type="scientific">Elysia marginata</name>
    <dbReference type="NCBI Taxonomy" id="1093978"/>
    <lineage>
        <taxon>Eukaryota</taxon>
        <taxon>Metazoa</taxon>
        <taxon>Spiralia</taxon>
        <taxon>Lophotrochozoa</taxon>
        <taxon>Mollusca</taxon>
        <taxon>Gastropoda</taxon>
        <taxon>Heterobranchia</taxon>
        <taxon>Euthyneura</taxon>
        <taxon>Panpulmonata</taxon>
        <taxon>Sacoglossa</taxon>
        <taxon>Placobranchoidea</taxon>
        <taxon>Plakobranchidae</taxon>
        <taxon>Elysia</taxon>
    </lineage>
</organism>
<dbReference type="EMBL" id="BMAT01011510">
    <property type="protein sequence ID" value="GFR74253.1"/>
    <property type="molecule type" value="Genomic_DNA"/>
</dbReference>
<dbReference type="AlphaFoldDB" id="A0AAV4FNG2"/>
<evidence type="ECO:0000313" key="2">
    <source>
        <dbReference type="EMBL" id="GFR74253.1"/>
    </source>
</evidence>
<accession>A0AAV4FNG2</accession>
<feature type="compositionally biased region" description="Low complexity" evidence="1">
    <location>
        <begin position="105"/>
        <end position="114"/>
    </location>
</feature>
<dbReference type="Proteomes" id="UP000762676">
    <property type="component" value="Unassembled WGS sequence"/>
</dbReference>
<keyword evidence="3" id="KW-1185">Reference proteome</keyword>
<comment type="caution">
    <text evidence="2">The sequence shown here is derived from an EMBL/GenBank/DDBJ whole genome shotgun (WGS) entry which is preliminary data.</text>
</comment>